<dbReference type="Pfam" id="PF13366">
    <property type="entry name" value="PDDEXK_3"/>
    <property type="match status" value="1"/>
</dbReference>
<name>R4TGU4_9CAUD</name>
<keyword evidence="2" id="KW-1185">Reference proteome</keyword>
<accession>R4TGU4</accession>
<dbReference type="NCBIfam" id="TIGR04256">
    <property type="entry name" value="GxxExxY"/>
    <property type="match status" value="1"/>
</dbReference>
<dbReference type="EMBL" id="KC292026">
    <property type="protein sequence ID" value="AGM11486.1"/>
    <property type="molecule type" value="Genomic_DNA"/>
</dbReference>
<reference evidence="1 2" key="1">
    <citation type="submission" date="2012-12" db="EMBL/GenBank/DDBJ databases">
        <authorList>
            <person name="Sencilo A."/>
            <person name="Jacobs-Sera D."/>
            <person name="Russell D.A."/>
            <person name="Ko C."/>
            <person name="Atanasova N."/>
            <person name="Osterlund E."/>
            <person name="Oksanen H.M."/>
            <person name="Bamford D.H."/>
            <person name="Hatfull G.F."/>
            <person name="Roine E."/>
            <person name="Hendrix R.W."/>
        </authorList>
    </citation>
    <scope>NUCLEOTIDE SEQUENCE [LARGE SCALE GENOMIC DNA]</scope>
</reference>
<proteinExistence type="predicted"/>
<gene>
    <name evidence="1" type="primary">189</name>
    <name evidence="1" type="ORF">HGTV1_189</name>
</gene>
<dbReference type="KEGG" id="vg:16193951"/>
<dbReference type="Proteomes" id="UP000202786">
    <property type="component" value="Segment"/>
</dbReference>
<evidence type="ECO:0000313" key="2">
    <source>
        <dbReference type="Proteomes" id="UP000202786"/>
    </source>
</evidence>
<organism evidence="1 2">
    <name type="scientific">Halogranum tailed virus 1</name>
    <dbReference type="NCBI Taxonomy" id="1273749"/>
    <lineage>
        <taxon>Viruses</taxon>
        <taxon>Duplodnaviria</taxon>
        <taxon>Heunggongvirae</taxon>
        <taxon>Uroviricota</taxon>
        <taxon>Caudoviricetes</taxon>
        <taxon>Thumleimavirales</taxon>
        <taxon>Halomagnusviridae</taxon>
        <taxon>Hagravirus</taxon>
        <taxon>Hagravirus capitaneum</taxon>
        <taxon>Hagravirus HGTV1</taxon>
    </lineage>
</organism>
<protein>
    <submittedName>
        <fullName evidence="1">PD-(D/E)XK nuclease</fullName>
    </submittedName>
</protein>
<dbReference type="RefSeq" id="YP_008059364.1">
    <property type="nucleotide sequence ID" value="NC_021328.1"/>
</dbReference>
<dbReference type="GeneID" id="16193951"/>
<dbReference type="OrthoDB" id="17453at10239"/>
<sequence length="131" mass="14728">MEDVNTRMSLYEEIEESAERVFEELGSGLSERAYHNAMETELSHRGVEFSSESNFSIMYRGKPIAYRRPDLVVGHNDDVLIIVELKAGSKAGMEQLRSYLNLGAEDANLDVDGGMLICFNGEGIETRTEKF</sequence>
<dbReference type="InterPro" id="IPR026350">
    <property type="entry name" value="GxxExxY"/>
</dbReference>
<evidence type="ECO:0000313" key="1">
    <source>
        <dbReference type="EMBL" id="AGM11486.1"/>
    </source>
</evidence>